<evidence type="ECO:0000313" key="3">
    <source>
        <dbReference type="Proteomes" id="UP000036867"/>
    </source>
</evidence>
<evidence type="ECO:0008006" key="4">
    <source>
        <dbReference type="Google" id="ProtNLM"/>
    </source>
</evidence>
<dbReference type="RefSeq" id="WP_053415412.1">
    <property type="nucleotide sequence ID" value="NZ_JBCMHV010000021.1"/>
</dbReference>
<organism evidence="2 3">
    <name type="scientific">Viridibacillus arvi</name>
    <dbReference type="NCBI Taxonomy" id="263475"/>
    <lineage>
        <taxon>Bacteria</taxon>
        <taxon>Bacillati</taxon>
        <taxon>Bacillota</taxon>
        <taxon>Bacilli</taxon>
        <taxon>Bacillales</taxon>
        <taxon>Caryophanaceae</taxon>
        <taxon>Viridibacillus</taxon>
    </lineage>
</organism>
<name>A0A0M0LJM3_9BACL</name>
<comment type="caution">
    <text evidence="2">The sequence shown here is derived from an EMBL/GenBank/DDBJ whole genome shotgun (WGS) entry which is preliminary data.</text>
</comment>
<sequence>MRKKIWVLFVFGFMLLTACSNSNGFVELQHAKANTDTPKENESKAENSTQTIKKLKKEIAVYKMEKENFAIISNLSRDFVQAQKTGNQKQLQALMAKELTLKNKDNGLYVIIDNVDWLLYTLDGKNYLDDWVIQGYDYNKDNQTFNIFIREFYKSNNVELVSPPTFLHLVFKKVHDEWKIVNLEFDV</sequence>
<feature type="signal peptide" evidence="1">
    <location>
        <begin position="1"/>
        <end position="22"/>
    </location>
</feature>
<evidence type="ECO:0000313" key="2">
    <source>
        <dbReference type="EMBL" id="KOO51280.1"/>
    </source>
</evidence>
<feature type="chain" id="PRO_5039712271" description="Lipoprotein" evidence="1">
    <location>
        <begin position="23"/>
        <end position="187"/>
    </location>
</feature>
<keyword evidence="3" id="KW-1185">Reference proteome</keyword>
<dbReference type="PROSITE" id="PS51257">
    <property type="entry name" value="PROKAR_LIPOPROTEIN"/>
    <property type="match status" value="1"/>
</dbReference>
<reference evidence="3" key="1">
    <citation type="submission" date="2015-08" db="EMBL/GenBank/DDBJ databases">
        <title>Fjat-10028 dsm 16317.</title>
        <authorList>
            <person name="Liu B."/>
            <person name="Wang J."/>
            <person name="Zhu Y."/>
            <person name="Liu G."/>
            <person name="Chen Q."/>
            <person name="Chen Z."/>
            <person name="Lan J."/>
            <person name="Che J."/>
            <person name="Ge C."/>
            <person name="Shi H."/>
            <person name="Pan Z."/>
            <person name="Liu X."/>
        </authorList>
    </citation>
    <scope>NUCLEOTIDE SEQUENCE [LARGE SCALE GENOMIC DNA]</scope>
    <source>
        <strain evidence="3">DSM 16317</strain>
    </source>
</reference>
<proteinExistence type="predicted"/>
<evidence type="ECO:0000256" key="1">
    <source>
        <dbReference type="SAM" id="SignalP"/>
    </source>
</evidence>
<dbReference type="OrthoDB" id="2878735at2"/>
<accession>A0A0M0LJM3</accession>
<keyword evidence="1" id="KW-0732">Signal</keyword>
<dbReference type="EMBL" id="LILB01000001">
    <property type="protein sequence ID" value="KOO51280.1"/>
    <property type="molecule type" value="Genomic_DNA"/>
</dbReference>
<dbReference type="AlphaFoldDB" id="A0A0M0LJM3"/>
<gene>
    <name evidence="2" type="ORF">AMD00_01925</name>
</gene>
<protein>
    <recommendedName>
        <fullName evidence="4">Lipoprotein</fullName>
    </recommendedName>
</protein>
<dbReference type="GeneID" id="301134875"/>
<dbReference type="Proteomes" id="UP000036867">
    <property type="component" value="Unassembled WGS sequence"/>
</dbReference>